<dbReference type="Pfam" id="PF01663">
    <property type="entry name" value="Phosphodiest"/>
    <property type="match status" value="1"/>
</dbReference>
<proteinExistence type="predicted"/>
<dbReference type="InParanoid" id="F8ADP7"/>
<dbReference type="EMBL" id="CP002683">
    <property type="protein sequence ID" value="AEH46005.1"/>
    <property type="molecule type" value="Genomic_DNA"/>
</dbReference>
<dbReference type="Proteomes" id="UP000006793">
    <property type="component" value="Chromosome"/>
</dbReference>
<dbReference type="AlphaFoldDB" id="F8ADP7"/>
<evidence type="ECO:0000313" key="2">
    <source>
        <dbReference type="Proteomes" id="UP000006793"/>
    </source>
</evidence>
<dbReference type="PaxDb" id="667014-Thein_2157"/>
<reference evidence="1 2" key="2">
    <citation type="journal article" date="2012" name="Stand. Genomic Sci.">
        <title>Complete genome sequence of the thermophilic sulfate-reducing ocean bacterium Thermodesulfatator indicus type strain (CIR29812(T)).</title>
        <authorList>
            <person name="Anderson I."/>
            <person name="Saunders E."/>
            <person name="Lapidus A."/>
            <person name="Nolan M."/>
            <person name="Lucas S."/>
            <person name="Tice H."/>
            <person name="Del Rio T.G."/>
            <person name="Cheng J.F."/>
            <person name="Han C."/>
            <person name="Tapia R."/>
            <person name="Goodwin L.A."/>
            <person name="Pitluck S."/>
            <person name="Liolios K."/>
            <person name="Mavromatis K."/>
            <person name="Pagani I."/>
            <person name="Ivanova N."/>
            <person name="Mikhailova N."/>
            <person name="Pati A."/>
            <person name="Chen A."/>
            <person name="Palaniappan K."/>
            <person name="Land M."/>
            <person name="Hauser L."/>
            <person name="Jeffries C.D."/>
            <person name="Chang Y.J."/>
            <person name="Brambilla E.M."/>
            <person name="Rohde M."/>
            <person name="Spring S."/>
            <person name="Goker M."/>
            <person name="Detter J.C."/>
            <person name="Woyke T."/>
            <person name="Bristow J."/>
            <person name="Eisen J.A."/>
            <person name="Markowitz V."/>
            <person name="Hugenholtz P."/>
            <person name="Kyrpides N.C."/>
            <person name="Klenk H.P."/>
        </authorList>
    </citation>
    <scope>NUCLEOTIDE SEQUENCE [LARGE SCALE GENOMIC DNA]</scope>
    <source>
        <strain evidence="2">DSM 15286 / JCM 11887 / CIR29812</strain>
    </source>
</reference>
<dbReference type="InterPro" id="IPR017850">
    <property type="entry name" value="Alkaline_phosphatase_core_sf"/>
</dbReference>
<sequence>MKKLILISIDGFRPELIDKKYCQFLHSLSKNSYYSNNVQSVIPPITLPCFYSIFFGVNPLTHGVFYNIIHDDYKVNSPNLFEILSKNNFSCSAYFNWKTLEKAFGHNNNLVKYFIDDLTINGDIKMVSLLLENIKSHLPDFIFLYLGALDEVGHKYKWMSKEYIETAKTVDKLVKILIESLGETYDFIIHSDHGGYEYGHYVLMKEIMTVPLLFISRNSNNIEFNKKVGIIDIAPTILNYFGINIPINWEGTPFITK</sequence>
<dbReference type="InterPro" id="IPR002591">
    <property type="entry name" value="Phosphodiest/P_Trfase"/>
</dbReference>
<keyword evidence="2" id="KW-1185">Reference proteome</keyword>
<dbReference type="RefSeq" id="WP_013908744.1">
    <property type="nucleotide sequence ID" value="NC_015681.1"/>
</dbReference>
<dbReference type="SUPFAM" id="SSF53649">
    <property type="entry name" value="Alkaline phosphatase-like"/>
    <property type="match status" value="1"/>
</dbReference>
<dbReference type="eggNOG" id="COG1524">
    <property type="taxonomic scope" value="Bacteria"/>
</dbReference>
<dbReference type="HOGENOM" id="CLU_078712_0_0_0"/>
<protein>
    <submittedName>
        <fullName evidence="1">Type I phosphodiesterase/nucleotide pyrophosphatase</fullName>
    </submittedName>
</protein>
<dbReference type="PANTHER" id="PTHR10151:SF120">
    <property type="entry name" value="BIS(5'-ADENOSYL)-TRIPHOSPHATASE"/>
    <property type="match status" value="1"/>
</dbReference>
<name>F8ADP7_THEID</name>
<dbReference type="Gene3D" id="3.40.720.10">
    <property type="entry name" value="Alkaline Phosphatase, subunit A"/>
    <property type="match status" value="1"/>
</dbReference>
<reference evidence="2" key="1">
    <citation type="submission" date="2011-04" db="EMBL/GenBank/DDBJ databases">
        <title>The complete genome of Thermodesulfatator indicus DSM 15286.</title>
        <authorList>
            <person name="Lucas S."/>
            <person name="Copeland A."/>
            <person name="Lapidus A."/>
            <person name="Bruce D."/>
            <person name="Goodwin L."/>
            <person name="Pitluck S."/>
            <person name="Peters L."/>
            <person name="Kyrpides N."/>
            <person name="Mavromatis K."/>
            <person name="Pagani I."/>
            <person name="Ivanova N."/>
            <person name="Saunders L."/>
            <person name="Detter J.C."/>
            <person name="Tapia R."/>
            <person name="Han C."/>
            <person name="Land M."/>
            <person name="Hauser L."/>
            <person name="Markowitz V."/>
            <person name="Cheng J.-F."/>
            <person name="Hugenholtz P."/>
            <person name="Woyke T."/>
            <person name="Wu D."/>
            <person name="Spring S."/>
            <person name="Schroeder M."/>
            <person name="Brambilla E."/>
            <person name="Klenk H.-P."/>
            <person name="Eisen J.A."/>
        </authorList>
    </citation>
    <scope>NUCLEOTIDE SEQUENCE [LARGE SCALE GENOMIC DNA]</scope>
    <source>
        <strain evidence="2">DSM 15286 / JCM 11887 / CIR29812</strain>
    </source>
</reference>
<dbReference type="KEGG" id="tid:Thein_2157"/>
<dbReference type="STRING" id="667014.Thein_2157"/>
<evidence type="ECO:0000313" key="1">
    <source>
        <dbReference type="EMBL" id="AEH46005.1"/>
    </source>
</evidence>
<organism evidence="1 2">
    <name type="scientific">Thermodesulfatator indicus (strain DSM 15286 / JCM 11887 / CIR29812)</name>
    <dbReference type="NCBI Taxonomy" id="667014"/>
    <lineage>
        <taxon>Bacteria</taxon>
        <taxon>Pseudomonadati</taxon>
        <taxon>Thermodesulfobacteriota</taxon>
        <taxon>Thermodesulfobacteria</taxon>
        <taxon>Thermodesulfobacteriales</taxon>
        <taxon>Thermodesulfatatoraceae</taxon>
        <taxon>Thermodesulfatator</taxon>
    </lineage>
</organism>
<accession>F8ADP7</accession>
<dbReference type="GO" id="GO:0016787">
    <property type="term" value="F:hydrolase activity"/>
    <property type="evidence" value="ECO:0007669"/>
    <property type="project" value="UniProtKB-ARBA"/>
</dbReference>
<gene>
    <name evidence="1" type="ordered locus">Thein_2157</name>
</gene>
<dbReference type="PANTHER" id="PTHR10151">
    <property type="entry name" value="ECTONUCLEOTIDE PYROPHOSPHATASE/PHOSPHODIESTERASE"/>
    <property type="match status" value="1"/>
</dbReference>